<reference evidence="1" key="1">
    <citation type="submission" date="2017-10" db="EMBL/GenBank/DDBJ databases">
        <title>Genome sequence of cellulolytic Lachnospiraceae bacterium XHS1971 isolated from hotspring sediment.</title>
        <authorList>
            <person name="Vasudevan G."/>
            <person name="Joshi A.J."/>
            <person name="Hivarkar S."/>
            <person name="Lanjekar V.B."/>
            <person name="Dhakephalkar P.K."/>
            <person name="Dagar S."/>
        </authorList>
    </citation>
    <scope>NUCLEOTIDE SEQUENCE</scope>
    <source>
        <strain evidence="1">XHS1971</strain>
    </source>
</reference>
<keyword evidence="1" id="KW-0238">DNA-binding</keyword>
<sequence length="499" mass="58352">MSLGGTKMYSVIVIDDEPTALNHICTIIRMKCPEFTIIATAENGQEGIEKICSYEPDVVITDIKMPIMNGIEMVKKLHAMKNETYVIIISGYQEFEYAQSALKSGVVDYLLKPIIPIDIKEVLGRMQLKLQNRAFQKRNQLIRSLFLGDKVGEWELKKHFPSTYYYGAIVRRNGLPKRFSDTEAIEIFSFEEDIMFTYGRDEMEALYLCPKEALNYQEFEKLIEHEIDKVKDTVGYITTAIYKEAFEPQCITDVVKKLYRILDSNTAIGYSQILTIGEEELEDKIYKIDENKFMEQIEYHMKKNQRDKVWIDIMEFLRECDRVHYPQLLLEGIARKILYSIQKYDKSTDRHYTDEFMLEDAFYYATNGNDLLESLQDIYNKYLRRGQDIVTKVDTPEFLQNIKMYIEANIVEDLSLSSICKNFGVSQTSLSKLFRKYEGDSFNNYLTTRRIEKAKELFKNNEGILIKDVAALVGYKDQFYFSRIFRSIVGVCPSDYTEK</sequence>
<dbReference type="EMBL" id="PEDL01000012">
    <property type="protein sequence ID" value="PHV70257.1"/>
    <property type="molecule type" value="Genomic_DNA"/>
</dbReference>
<organism evidence="1 2">
    <name type="scientific">Sporanaerobium hydrogeniformans</name>
    <dbReference type="NCBI Taxonomy" id="3072179"/>
    <lineage>
        <taxon>Bacteria</taxon>
        <taxon>Bacillati</taxon>
        <taxon>Bacillota</taxon>
        <taxon>Clostridia</taxon>
        <taxon>Lachnospirales</taxon>
        <taxon>Lachnospiraceae</taxon>
        <taxon>Sporanaerobium</taxon>
    </lineage>
</organism>
<comment type="caution">
    <text evidence="1">The sequence shown here is derived from an EMBL/GenBank/DDBJ whole genome shotgun (WGS) entry which is preliminary data.</text>
</comment>
<proteinExistence type="predicted"/>
<keyword evidence="2" id="KW-1185">Reference proteome</keyword>
<evidence type="ECO:0000313" key="2">
    <source>
        <dbReference type="Proteomes" id="UP000224460"/>
    </source>
</evidence>
<dbReference type="Proteomes" id="UP000224460">
    <property type="component" value="Unassembled WGS sequence"/>
</dbReference>
<protein>
    <submittedName>
        <fullName evidence="1">DNA-binding response regulator</fullName>
    </submittedName>
</protein>
<gene>
    <name evidence="1" type="ORF">CS063_11350</name>
</gene>
<name>A0AC61DB34_9FIRM</name>
<accession>A0AC61DB34</accession>
<evidence type="ECO:0000313" key="1">
    <source>
        <dbReference type="EMBL" id="PHV70257.1"/>
    </source>
</evidence>